<evidence type="ECO:0000256" key="1">
    <source>
        <dbReference type="SAM" id="Coils"/>
    </source>
</evidence>
<feature type="coiled-coil region" evidence="1">
    <location>
        <begin position="463"/>
        <end position="498"/>
    </location>
</feature>
<evidence type="ECO:0000256" key="2">
    <source>
        <dbReference type="SAM" id="MobiDB-lite"/>
    </source>
</evidence>
<feature type="region of interest" description="Disordered" evidence="2">
    <location>
        <begin position="132"/>
        <end position="167"/>
    </location>
</feature>
<reference evidence="4" key="1">
    <citation type="submission" date="2015-03" db="EMBL/GenBank/DDBJ databases">
        <authorList>
            <person name="Nijsse Bart"/>
        </authorList>
    </citation>
    <scope>NUCLEOTIDE SEQUENCE [LARGE SCALE GENOMIC DNA]</scope>
</reference>
<organism evidence="3 4">
    <name type="scientific">Sporomusa ovata</name>
    <dbReference type="NCBI Taxonomy" id="2378"/>
    <lineage>
        <taxon>Bacteria</taxon>
        <taxon>Bacillati</taxon>
        <taxon>Bacillota</taxon>
        <taxon>Negativicutes</taxon>
        <taxon>Selenomonadales</taxon>
        <taxon>Sporomusaceae</taxon>
        <taxon>Sporomusa</taxon>
    </lineage>
</organism>
<feature type="compositionally biased region" description="Acidic residues" evidence="2">
    <location>
        <begin position="144"/>
        <end position="167"/>
    </location>
</feature>
<name>A0A0U1KXX0_9FIRM</name>
<dbReference type="EMBL" id="CTRP01000009">
    <property type="protein sequence ID" value="CQR72216.1"/>
    <property type="molecule type" value="Genomic_DNA"/>
</dbReference>
<sequence>MNTRFRFHGIMTTFMVICSSTYTPYWTKGGRILTEEQASKITREQLYNEIWEISVAGVAKKYNADYNDLLKLCKEADIPVPPSGYWVKLKFGKPVEQLSLPESSIVEVAFPANDKPKRIRKAVAKKSVEKDLVHEDVTEKTPEDESDNNPDDETGENLDDDDVEDDYVPYLGVSGKHNTYNREKLYKEVWANPVVKVAAQYGVSDVAIHKICKKLKVPTPPLGYWAKVSAGAKVAKTPLPKTNGPTQITGAKTFEGVKEKSSDPAKQSLEFLSDTEREKVLSAVKAIEMPAENAQLHKKIAAYRSVVKSWNQKDRKEEGAQRKKDYYYNPPFLAGVISNESLPRVYRILDALFRRVEGLGGSVNDDLSLLVRNEHVSIEIAEGQDKVEHVITKQEAQALIKYRDEKRRSSWASEPQIRKYDYVFNGRLRINIRQSRYFRDTDKINIESRLGEMLIELYEESEVIRLDREAREEEARKKEEAERRKEERRKRYNREVERTIALENAALDFETACRIRAYVKAVTASCEHDGLDEETAAWVDWATKKADWFDPTVARDDELFGEREHEKSSSEKALKEIWRW</sequence>
<protein>
    <submittedName>
        <fullName evidence="3">Bll1572 protein</fullName>
    </submittedName>
</protein>
<gene>
    <name evidence="3" type="ORF">SpAn4DRAFT_5105</name>
</gene>
<feature type="compositionally biased region" description="Basic and acidic residues" evidence="2">
    <location>
        <begin position="132"/>
        <end position="143"/>
    </location>
</feature>
<dbReference type="Proteomes" id="UP000049855">
    <property type="component" value="Unassembled WGS sequence"/>
</dbReference>
<keyword evidence="1" id="KW-0175">Coiled coil</keyword>
<keyword evidence="4" id="KW-1185">Reference proteome</keyword>
<accession>A0A0U1KXX0</accession>
<evidence type="ECO:0000313" key="3">
    <source>
        <dbReference type="EMBL" id="CQR72216.1"/>
    </source>
</evidence>
<dbReference type="AlphaFoldDB" id="A0A0U1KXX0"/>
<evidence type="ECO:0000313" key="4">
    <source>
        <dbReference type="Proteomes" id="UP000049855"/>
    </source>
</evidence>
<proteinExistence type="predicted"/>